<dbReference type="InterPro" id="IPR039426">
    <property type="entry name" value="TonB-dep_rcpt-like"/>
</dbReference>
<feature type="chain" id="PRO_5045510945" evidence="11">
    <location>
        <begin position="33"/>
        <end position="1026"/>
    </location>
</feature>
<protein>
    <submittedName>
        <fullName evidence="14">TonB-dependent receptor</fullName>
    </submittedName>
</protein>
<accession>A0ABP8N010</accession>
<feature type="compositionally biased region" description="Low complexity" evidence="10">
    <location>
        <begin position="31"/>
        <end position="40"/>
    </location>
</feature>
<organism evidence="14 15">
    <name type="scientific">Nibrella saemangeumensis</name>
    <dbReference type="NCBI Taxonomy" id="1084526"/>
    <lineage>
        <taxon>Bacteria</taxon>
        <taxon>Pseudomonadati</taxon>
        <taxon>Bacteroidota</taxon>
        <taxon>Cytophagia</taxon>
        <taxon>Cytophagales</taxon>
        <taxon>Spirosomataceae</taxon>
        <taxon>Nibrella</taxon>
    </lineage>
</organism>
<reference evidence="15" key="1">
    <citation type="journal article" date="2019" name="Int. J. Syst. Evol. Microbiol.">
        <title>The Global Catalogue of Microorganisms (GCM) 10K type strain sequencing project: providing services to taxonomists for standard genome sequencing and annotation.</title>
        <authorList>
            <consortium name="The Broad Institute Genomics Platform"/>
            <consortium name="The Broad Institute Genome Sequencing Center for Infectious Disease"/>
            <person name="Wu L."/>
            <person name="Ma J."/>
        </authorList>
    </citation>
    <scope>NUCLEOTIDE SEQUENCE [LARGE SCALE GENOMIC DNA]</scope>
    <source>
        <strain evidence="15">JCM 17927</strain>
    </source>
</reference>
<dbReference type="SUPFAM" id="SSF56935">
    <property type="entry name" value="Porins"/>
    <property type="match status" value="1"/>
</dbReference>
<dbReference type="InterPro" id="IPR000531">
    <property type="entry name" value="Beta-barrel_TonB"/>
</dbReference>
<dbReference type="InterPro" id="IPR012910">
    <property type="entry name" value="Plug_dom"/>
</dbReference>
<dbReference type="InterPro" id="IPR037066">
    <property type="entry name" value="Plug_dom_sf"/>
</dbReference>
<dbReference type="InterPro" id="IPR008969">
    <property type="entry name" value="CarboxyPept-like_regulatory"/>
</dbReference>
<dbReference type="Gene3D" id="2.170.130.10">
    <property type="entry name" value="TonB-dependent receptor, plug domain"/>
    <property type="match status" value="1"/>
</dbReference>
<feature type="domain" description="TonB-dependent receptor plug" evidence="13">
    <location>
        <begin position="144"/>
        <end position="251"/>
    </location>
</feature>
<dbReference type="NCBIfam" id="TIGR04057">
    <property type="entry name" value="SusC_RagA_signa"/>
    <property type="match status" value="1"/>
</dbReference>
<keyword evidence="6 8" id="KW-0472">Membrane</keyword>
<keyword evidence="4 8" id="KW-0812">Transmembrane</keyword>
<dbReference type="PROSITE" id="PS52016">
    <property type="entry name" value="TONB_DEPENDENT_REC_3"/>
    <property type="match status" value="1"/>
</dbReference>
<dbReference type="Gene3D" id="2.60.40.1120">
    <property type="entry name" value="Carboxypeptidase-like, regulatory domain"/>
    <property type="match status" value="1"/>
</dbReference>
<dbReference type="InterPro" id="IPR036942">
    <property type="entry name" value="Beta-barrel_TonB_sf"/>
</dbReference>
<keyword evidence="3 8" id="KW-1134">Transmembrane beta strand</keyword>
<name>A0ABP8N010_9BACT</name>
<evidence type="ECO:0000256" key="10">
    <source>
        <dbReference type="SAM" id="MobiDB-lite"/>
    </source>
</evidence>
<dbReference type="NCBIfam" id="TIGR04056">
    <property type="entry name" value="OMP_RagA_SusC"/>
    <property type="match status" value="1"/>
</dbReference>
<evidence type="ECO:0000313" key="15">
    <source>
        <dbReference type="Proteomes" id="UP001501175"/>
    </source>
</evidence>
<evidence type="ECO:0000256" key="4">
    <source>
        <dbReference type="ARBA" id="ARBA00022692"/>
    </source>
</evidence>
<comment type="subcellular location">
    <subcellularLocation>
        <location evidence="1 8">Cell outer membrane</location>
        <topology evidence="1 8">Multi-pass membrane protein</topology>
    </subcellularLocation>
</comment>
<evidence type="ECO:0000256" key="2">
    <source>
        <dbReference type="ARBA" id="ARBA00022448"/>
    </source>
</evidence>
<dbReference type="Pfam" id="PF13715">
    <property type="entry name" value="CarbopepD_reg_2"/>
    <property type="match status" value="1"/>
</dbReference>
<proteinExistence type="inferred from homology"/>
<dbReference type="EMBL" id="BAABHD010000029">
    <property type="protein sequence ID" value="GAA4457357.1"/>
    <property type="molecule type" value="Genomic_DNA"/>
</dbReference>
<dbReference type="InterPro" id="IPR023997">
    <property type="entry name" value="TonB-dep_OMP_SusC/RagA_CS"/>
</dbReference>
<dbReference type="Pfam" id="PF07715">
    <property type="entry name" value="Plug"/>
    <property type="match status" value="1"/>
</dbReference>
<keyword evidence="7 8" id="KW-0998">Cell outer membrane</keyword>
<evidence type="ECO:0000256" key="3">
    <source>
        <dbReference type="ARBA" id="ARBA00022452"/>
    </source>
</evidence>
<comment type="caution">
    <text evidence="14">The sequence shown here is derived from an EMBL/GenBank/DDBJ whole genome shotgun (WGS) entry which is preliminary data.</text>
</comment>
<dbReference type="RefSeq" id="WP_345244446.1">
    <property type="nucleotide sequence ID" value="NZ_BAABHD010000029.1"/>
</dbReference>
<dbReference type="Pfam" id="PF00593">
    <property type="entry name" value="TonB_dep_Rec_b-barrel"/>
    <property type="match status" value="1"/>
</dbReference>
<evidence type="ECO:0000256" key="9">
    <source>
        <dbReference type="RuleBase" id="RU003357"/>
    </source>
</evidence>
<sequence>MSQLSTDPNQFRLRLSALGLSALLMAATPGFAAPGTGTTPPANPTEQPAQERTVTGRIVSSEDNTGLPGVNVAVKGTTRGTTTDAEGRYRLAIPADNAVLVFSSVGFMSQEVSVGNRSTVDIKLAVDQRTLNEVVVVGYGTQKKSQVTGAISSVSSKEIAELPITNARQALQGRAAGVDVVQASSKPGAGPVVRIRGRRSINASNDPLYVVDGIPLAGGIDDINPNDIASMEVLKDASATAIYGSRGSNGVVLITTKRGKPGKTVVAYDGYYGFSDRLGQIDVMNGTEFAEYKRESRRAVGTYPAGAATADADAKLFEPIELDGITKNRSTDYQSYLLRQGRIQSHQIGVQGGSEKTQFAISGNYFNDIGIVKNQDFTRYTFRINLDHQISKNIKVGTSTLGVYSLRNGENFNPLGGSYAENPLGRPYDDNGNLIFLPTSDGLRTNPIAEVIPGAQIDLTKRMRIFNSLYGEWNIIDGLKYRVNFGPDLTNTRIGRFVGSQTNARRGADPTGFTRYDFGFNWTLENILNYTKTFNQIHNLNFTALQSIQKDQFERGEISVTGIPAETQQFYNLGQASLINSVGSNFSQWTLNSYMGRVNYDYNDKYLLTLTARYDGSSRFGENTKYGFFPSAAVGWNISNEPFLKNVTWVDQLKLRASYGSIGSTAIDPYQTQAQLARTAYAFGNAGAFGYRPFTIGNPDLKWESTTNSNIGLDFSLIRGRISGSMEYYRADTRDLLLFDQLPLTSGFDRVLRNVGKTRNQGFELTLSTVNVDAANSFRWTTDLQFTRNRESILELFNGKVDDVGNSRFIGQPLTAYFDYKKVGIWQLNEAEEAKKYQSAPGQIKIQDTNGDGKIDPADRVILGSQVPKWSAGITNRFEFKGFDLSFFVFARVGYMFRSIFHQDFLTLAGRYNSLDVDYWTPNNPTNEFPRPNQNQEFPPFRSTLLYFDGTFVKIRNINLGYNFPAKLTERLGIGSLRAFVSMQQPFIFSEYRTKYKGIDSETDGDVNADQSPAIRQTTFGLNLKF</sequence>
<evidence type="ECO:0000256" key="7">
    <source>
        <dbReference type="ARBA" id="ARBA00023237"/>
    </source>
</evidence>
<feature type="domain" description="TonB-dependent receptor-like beta-barrel" evidence="12">
    <location>
        <begin position="485"/>
        <end position="827"/>
    </location>
</feature>
<keyword evidence="2 8" id="KW-0813">Transport</keyword>
<keyword evidence="11" id="KW-0732">Signal</keyword>
<evidence type="ECO:0000313" key="14">
    <source>
        <dbReference type="EMBL" id="GAA4457357.1"/>
    </source>
</evidence>
<dbReference type="InterPro" id="IPR023996">
    <property type="entry name" value="TonB-dep_OMP_SusC/RagA"/>
</dbReference>
<dbReference type="Gene3D" id="2.40.170.20">
    <property type="entry name" value="TonB-dependent receptor, beta-barrel domain"/>
    <property type="match status" value="1"/>
</dbReference>
<dbReference type="SUPFAM" id="SSF49464">
    <property type="entry name" value="Carboxypeptidase regulatory domain-like"/>
    <property type="match status" value="1"/>
</dbReference>
<evidence type="ECO:0000256" key="6">
    <source>
        <dbReference type="ARBA" id="ARBA00023136"/>
    </source>
</evidence>
<feature type="region of interest" description="Disordered" evidence="10">
    <location>
        <begin position="31"/>
        <end position="53"/>
    </location>
</feature>
<evidence type="ECO:0000256" key="1">
    <source>
        <dbReference type="ARBA" id="ARBA00004571"/>
    </source>
</evidence>
<evidence type="ECO:0000256" key="11">
    <source>
        <dbReference type="SAM" id="SignalP"/>
    </source>
</evidence>
<evidence type="ECO:0000256" key="5">
    <source>
        <dbReference type="ARBA" id="ARBA00023077"/>
    </source>
</evidence>
<evidence type="ECO:0000259" key="12">
    <source>
        <dbReference type="Pfam" id="PF00593"/>
    </source>
</evidence>
<keyword evidence="5 9" id="KW-0798">TonB box</keyword>
<keyword evidence="14" id="KW-0675">Receptor</keyword>
<evidence type="ECO:0000259" key="13">
    <source>
        <dbReference type="Pfam" id="PF07715"/>
    </source>
</evidence>
<evidence type="ECO:0000256" key="8">
    <source>
        <dbReference type="PROSITE-ProRule" id="PRU01360"/>
    </source>
</evidence>
<feature type="signal peptide" evidence="11">
    <location>
        <begin position="1"/>
        <end position="32"/>
    </location>
</feature>
<dbReference type="Proteomes" id="UP001501175">
    <property type="component" value="Unassembled WGS sequence"/>
</dbReference>
<gene>
    <name evidence="14" type="ORF">GCM10023189_27910</name>
</gene>
<comment type="similarity">
    <text evidence="8 9">Belongs to the TonB-dependent receptor family.</text>
</comment>
<keyword evidence="15" id="KW-1185">Reference proteome</keyword>